<dbReference type="RefSeq" id="WP_210757466.1">
    <property type="nucleotide sequence ID" value="NZ_CP060139.1"/>
</dbReference>
<evidence type="ECO:0008006" key="3">
    <source>
        <dbReference type="Google" id="ProtNLM"/>
    </source>
</evidence>
<reference evidence="1 2" key="1">
    <citation type="submission" date="2020-08" db="EMBL/GenBank/DDBJ databases">
        <title>Croceimicrobium hydrocarbonivorans gen. nov., sp. nov., a novel marine bacterium isolated from a bacterial consortium that degrades polyethylene terephthalate.</title>
        <authorList>
            <person name="Liu R."/>
        </authorList>
    </citation>
    <scope>NUCLEOTIDE SEQUENCE [LARGE SCALE GENOMIC DNA]</scope>
    <source>
        <strain evidence="1 2">A20-9</strain>
    </source>
</reference>
<dbReference type="KEGG" id="chyd:H4K34_10965"/>
<dbReference type="PROSITE" id="PS51257">
    <property type="entry name" value="PROKAR_LIPOPROTEIN"/>
    <property type="match status" value="1"/>
</dbReference>
<proteinExistence type="predicted"/>
<sequence length="276" mass="30977">MRKINLLFVVAVLFTACDVRTVSKAAKAIDRASQVEAKEVNMERIQEAEAKLEARKSYTGTRTEVNPQTKVKTVIPFVNGVKEGEAIAYYPEGEVWKRTNYKAGKLDGKAQIFRQDGTLKHQADYVKGEYDGDYIDYFKSGNPQLETSFKMGRPLPGFVDRDYRGNEKKNPDFVIQEGEKMVNGQKVVSINVGMSERVVDPVYYILPSDISWAESSGDVLRSYKLNSVAGGNGEIEVSLEPSQFLAIDGQLIVQYMYKGKLRVAQSKSIKLSYENL</sequence>
<accession>A0A7H0VB00</accession>
<dbReference type="EMBL" id="CP060139">
    <property type="protein sequence ID" value="QNR22898.1"/>
    <property type="molecule type" value="Genomic_DNA"/>
</dbReference>
<dbReference type="Gene3D" id="2.20.110.10">
    <property type="entry name" value="Histone H3 K4-specific methyltransferase SET7/9 N-terminal domain"/>
    <property type="match status" value="1"/>
</dbReference>
<protein>
    <recommendedName>
        <fullName evidence="3">MORN repeat variant</fullName>
    </recommendedName>
</protein>
<dbReference type="Pfam" id="PF07661">
    <property type="entry name" value="MORN_2"/>
    <property type="match status" value="1"/>
</dbReference>
<dbReference type="Proteomes" id="UP000516305">
    <property type="component" value="Chromosome"/>
</dbReference>
<gene>
    <name evidence="1" type="ORF">H4K34_10965</name>
</gene>
<keyword evidence="2" id="KW-1185">Reference proteome</keyword>
<evidence type="ECO:0000313" key="1">
    <source>
        <dbReference type="EMBL" id="QNR22898.1"/>
    </source>
</evidence>
<organism evidence="1 2">
    <name type="scientific">Croceimicrobium hydrocarbonivorans</name>
    <dbReference type="NCBI Taxonomy" id="2761580"/>
    <lineage>
        <taxon>Bacteria</taxon>
        <taxon>Pseudomonadati</taxon>
        <taxon>Bacteroidota</taxon>
        <taxon>Flavobacteriia</taxon>
        <taxon>Flavobacteriales</taxon>
        <taxon>Owenweeksiaceae</taxon>
        <taxon>Croceimicrobium</taxon>
    </lineage>
</organism>
<evidence type="ECO:0000313" key="2">
    <source>
        <dbReference type="Proteomes" id="UP000516305"/>
    </source>
</evidence>
<dbReference type="InterPro" id="IPR011652">
    <property type="entry name" value="MORN_2"/>
</dbReference>
<dbReference type="AlphaFoldDB" id="A0A7H0VB00"/>
<dbReference type="SUPFAM" id="SSF82185">
    <property type="entry name" value="Histone H3 K4-specific methyltransferase SET7/9 N-terminal domain"/>
    <property type="match status" value="1"/>
</dbReference>
<name>A0A7H0VB00_9FLAO</name>